<proteinExistence type="predicted"/>
<dbReference type="CDD" id="cd19162">
    <property type="entry name" value="AKR_FDH"/>
    <property type="match status" value="1"/>
</dbReference>
<accession>A0A0B2BEV5</accession>
<dbReference type="PANTHER" id="PTHR42686">
    <property type="entry name" value="GH17980P-RELATED"/>
    <property type="match status" value="1"/>
</dbReference>
<evidence type="ECO:0000313" key="3">
    <source>
        <dbReference type="Proteomes" id="UP000230842"/>
    </source>
</evidence>
<dbReference type="Pfam" id="PF00248">
    <property type="entry name" value="Aldo_ket_red"/>
    <property type="match status" value="1"/>
</dbReference>
<dbReference type="SUPFAM" id="SSF51430">
    <property type="entry name" value="NAD(P)-linked oxidoreductase"/>
    <property type="match status" value="1"/>
</dbReference>
<keyword evidence="3" id="KW-1185">Reference proteome</keyword>
<protein>
    <submittedName>
        <fullName evidence="2">D-threo-aldose 1-dehydrogenase</fullName>
    </submittedName>
</protein>
<dbReference type="EMBL" id="PGEZ01000002">
    <property type="protein sequence ID" value="PJJ53712.1"/>
    <property type="molecule type" value="Genomic_DNA"/>
</dbReference>
<reference evidence="2 3" key="1">
    <citation type="submission" date="2017-11" db="EMBL/GenBank/DDBJ databases">
        <title>Genomic Encyclopedia of Archaeal and Bacterial Type Strains, Phase II (KMG-II): From Individual Species to Whole Genera.</title>
        <authorList>
            <person name="Goeker M."/>
        </authorList>
    </citation>
    <scope>NUCLEOTIDE SEQUENCE [LARGE SCALE GENOMIC DNA]</scope>
    <source>
        <strain evidence="2 3">DSM 27763</strain>
    </source>
</reference>
<dbReference type="PANTHER" id="PTHR42686:SF1">
    <property type="entry name" value="GH17980P-RELATED"/>
    <property type="match status" value="1"/>
</dbReference>
<sequence>MAEPFRGRLGYGAANVGNLDRALSDEDAHAILAAAWDAGVRTFDTAPHYGLGLSERRLGAFLATKPRDAFVVSTKAGRLLVADPAAGGELDLAHDFHVPADHRRVWDFSADGIRRSHEESLERLGLERVDVLYLHDPERSDLATALADGLPGAAALRDEGLVDAVGVASMDTAALTASLERHDPDVLMVAARCTLADQSAGPLLDTCLDRGVAVAAAAVFNSGLLATDEVAPDARFDYAPAPTALRHRVARIAEVCTRFGTTLPAAALAYPLRHPAVRCVVVGGAAPEQVRRNAALLAAPVPDGLWEALHDEGLVAR</sequence>
<name>A0A0B2BEV5_9ACTN</name>
<dbReference type="InterPro" id="IPR023210">
    <property type="entry name" value="NADP_OxRdtase_dom"/>
</dbReference>
<evidence type="ECO:0000259" key="1">
    <source>
        <dbReference type="Pfam" id="PF00248"/>
    </source>
</evidence>
<gene>
    <name evidence="2" type="ORF">CLV56_3204</name>
</gene>
<dbReference type="RefSeq" id="WP_039356490.1">
    <property type="nucleotide sequence ID" value="NZ_PGEZ01000002.1"/>
</dbReference>
<dbReference type="Gene3D" id="3.20.20.100">
    <property type="entry name" value="NADP-dependent oxidoreductase domain"/>
    <property type="match status" value="1"/>
</dbReference>
<dbReference type="GO" id="GO:0005829">
    <property type="term" value="C:cytosol"/>
    <property type="evidence" value="ECO:0007669"/>
    <property type="project" value="TreeGrafter"/>
</dbReference>
<feature type="domain" description="NADP-dependent oxidoreductase" evidence="1">
    <location>
        <begin position="8"/>
        <end position="303"/>
    </location>
</feature>
<dbReference type="AlphaFoldDB" id="A0A0B2BEV5"/>
<dbReference type="Proteomes" id="UP000230842">
    <property type="component" value="Unassembled WGS sequence"/>
</dbReference>
<dbReference type="GO" id="GO:0016491">
    <property type="term" value="F:oxidoreductase activity"/>
    <property type="evidence" value="ECO:0007669"/>
    <property type="project" value="InterPro"/>
</dbReference>
<comment type="caution">
    <text evidence="2">The sequence shown here is derived from an EMBL/GenBank/DDBJ whole genome shotgun (WGS) entry which is preliminary data.</text>
</comment>
<dbReference type="OrthoDB" id="9768851at2"/>
<dbReference type="InterPro" id="IPR036812">
    <property type="entry name" value="NAD(P)_OxRdtase_dom_sf"/>
</dbReference>
<dbReference type="InterPro" id="IPR020471">
    <property type="entry name" value="AKR"/>
</dbReference>
<dbReference type="InterPro" id="IPR044477">
    <property type="entry name" value="FDH-like"/>
</dbReference>
<organism evidence="2 3">
    <name type="scientific">Mumia flava</name>
    <dbReference type="NCBI Taxonomy" id="1348852"/>
    <lineage>
        <taxon>Bacteria</taxon>
        <taxon>Bacillati</taxon>
        <taxon>Actinomycetota</taxon>
        <taxon>Actinomycetes</taxon>
        <taxon>Propionibacteriales</taxon>
        <taxon>Nocardioidaceae</taxon>
        <taxon>Mumia</taxon>
    </lineage>
</organism>
<evidence type="ECO:0000313" key="2">
    <source>
        <dbReference type="EMBL" id="PJJ53712.1"/>
    </source>
</evidence>